<keyword evidence="3" id="KW-0408">Iron</keyword>
<feature type="compositionally biased region" description="Polar residues" evidence="5">
    <location>
        <begin position="46"/>
        <end position="66"/>
    </location>
</feature>
<dbReference type="EMBL" id="JNSK01000165">
    <property type="protein sequence ID" value="KGA13525.1"/>
    <property type="molecule type" value="Genomic_DNA"/>
</dbReference>
<evidence type="ECO:0000256" key="3">
    <source>
        <dbReference type="ARBA" id="ARBA00023004"/>
    </source>
</evidence>
<dbReference type="InterPro" id="IPR036922">
    <property type="entry name" value="Rieske_2Fe-2S_sf"/>
</dbReference>
<evidence type="ECO:0000256" key="4">
    <source>
        <dbReference type="ARBA" id="ARBA00023014"/>
    </source>
</evidence>
<feature type="domain" description="Rieske" evidence="6">
    <location>
        <begin position="121"/>
        <end position="188"/>
    </location>
</feature>
<evidence type="ECO:0000256" key="5">
    <source>
        <dbReference type="SAM" id="MobiDB-lite"/>
    </source>
</evidence>
<keyword evidence="1" id="KW-0001">2Fe-2S</keyword>
<keyword evidence="4" id="KW-0411">Iron-sulfur</keyword>
<comment type="caution">
    <text evidence="7">The sequence shown here is derived from an EMBL/GenBank/DDBJ whole genome shotgun (WGS) entry which is preliminary data.</text>
</comment>
<reference evidence="7" key="1">
    <citation type="submission" date="2014-05" db="EMBL/GenBank/DDBJ databases">
        <title>Key roles for freshwater Actinobacteria revealed by deep metagenomic sequencing.</title>
        <authorList>
            <person name="Ghai R."/>
            <person name="Mizuno C.M."/>
            <person name="Picazo A."/>
            <person name="Camacho A."/>
            <person name="Rodriguez-Valera F."/>
        </authorList>
    </citation>
    <scope>NUCLEOTIDE SEQUENCE</scope>
</reference>
<proteinExistence type="predicted"/>
<dbReference type="SUPFAM" id="SSF50022">
    <property type="entry name" value="ISP domain"/>
    <property type="match status" value="1"/>
</dbReference>
<dbReference type="GO" id="GO:0051537">
    <property type="term" value="F:2 iron, 2 sulfur cluster binding"/>
    <property type="evidence" value="ECO:0007669"/>
    <property type="project" value="UniProtKB-KW"/>
</dbReference>
<feature type="region of interest" description="Disordered" evidence="5">
    <location>
        <begin position="30"/>
        <end position="81"/>
    </location>
</feature>
<keyword evidence="2" id="KW-0479">Metal-binding</keyword>
<sequence length="191" mass="20174">MTQSSRRVFLLLAGAVLLGAIVQRTDVLSKKASSLTPNPKSPLPTPTESKAIASSTPRPTAINESKSPAPKPSATVASTPQSTQTAVVEGVVIAKSADLMLRQTKIFTLKDSFGISTDYSLTRTSRGVVAFDTRCTHAGAPCILSESQLKCPAHGSVFDPEDGQVVRGPAVEPLRSYRTLEVNGEIKIVIS</sequence>
<dbReference type="AlphaFoldDB" id="A0A094PP77"/>
<protein>
    <recommendedName>
        <fullName evidence="6">Rieske domain-containing protein</fullName>
    </recommendedName>
</protein>
<organism evidence="7">
    <name type="scientific">freshwater metagenome</name>
    <dbReference type="NCBI Taxonomy" id="449393"/>
    <lineage>
        <taxon>unclassified sequences</taxon>
        <taxon>metagenomes</taxon>
        <taxon>ecological metagenomes</taxon>
    </lineage>
</organism>
<dbReference type="InterPro" id="IPR017941">
    <property type="entry name" value="Rieske_2Fe-2S"/>
</dbReference>
<dbReference type="Gene3D" id="2.102.10.10">
    <property type="entry name" value="Rieske [2Fe-2S] iron-sulphur domain"/>
    <property type="match status" value="1"/>
</dbReference>
<evidence type="ECO:0000313" key="7">
    <source>
        <dbReference type="EMBL" id="KGA13525.1"/>
    </source>
</evidence>
<evidence type="ECO:0000256" key="1">
    <source>
        <dbReference type="ARBA" id="ARBA00022714"/>
    </source>
</evidence>
<evidence type="ECO:0000256" key="2">
    <source>
        <dbReference type="ARBA" id="ARBA00022723"/>
    </source>
</evidence>
<accession>A0A094PP77</accession>
<evidence type="ECO:0000259" key="6">
    <source>
        <dbReference type="PROSITE" id="PS51296"/>
    </source>
</evidence>
<gene>
    <name evidence="7" type="ORF">GM50_22150</name>
</gene>
<name>A0A094PP77_9ZZZZ</name>
<dbReference type="PROSITE" id="PS51296">
    <property type="entry name" value="RIESKE"/>
    <property type="match status" value="1"/>
</dbReference>
<dbReference type="Pfam" id="PF00355">
    <property type="entry name" value="Rieske"/>
    <property type="match status" value="1"/>
</dbReference>
<dbReference type="CDD" id="cd03467">
    <property type="entry name" value="Rieske"/>
    <property type="match status" value="1"/>
</dbReference>
<dbReference type="GO" id="GO:0046872">
    <property type="term" value="F:metal ion binding"/>
    <property type="evidence" value="ECO:0007669"/>
    <property type="project" value="UniProtKB-KW"/>
</dbReference>